<feature type="compositionally biased region" description="Low complexity" evidence="1">
    <location>
        <begin position="156"/>
        <end position="179"/>
    </location>
</feature>
<organism evidence="2 3">
    <name type="scientific">Araneus ventricosus</name>
    <name type="common">Orbweaver spider</name>
    <name type="synonym">Epeira ventricosa</name>
    <dbReference type="NCBI Taxonomy" id="182803"/>
    <lineage>
        <taxon>Eukaryota</taxon>
        <taxon>Metazoa</taxon>
        <taxon>Ecdysozoa</taxon>
        <taxon>Arthropoda</taxon>
        <taxon>Chelicerata</taxon>
        <taxon>Arachnida</taxon>
        <taxon>Araneae</taxon>
        <taxon>Araneomorphae</taxon>
        <taxon>Entelegynae</taxon>
        <taxon>Araneoidea</taxon>
        <taxon>Araneidae</taxon>
        <taxon>Araneus</taxon>
    </lineage>
</organism>
<sequence>MVVLKATPRAKLLKYEKCYHKFYSEKTLSSHQCKGPDPVKYTSVAISKRRSAPPPDGPKVPQRKFILEKDGWKTVAPRKSPPPGKKVASKVEVPKPITFVRPSESAPKLMSKTVKPDPPLEKTKSSNLSAPPKDKTHPVSDSAIKQMKPAEKKMVQARASSAPSGSSQQSSTSTAPPTAELETSPP</sequence>
<evidence type="ECO:0000313" key="3">
    <source>
        <dbReference type="Proteomes" id="UP000499080"/>
    </source>
</evidence>
<protein>
    <submittedName>
        <fullName evidence="2">Uncharacterized protein</fullName>
    </submittedName>
</protein>
<comment type="caution">
    <text evidence="2">The sequence shown here is derived from an EMBL/GenBank/DDBJ whole genome shotgun (WGS) entry which is preliminary data.</text>
</comment>
<accession>A0A4Y2QHR8</accession>
<evidence type="ECO:0000256" key="1">
    <source>
        <dbReference type="SAM" id="MobiDB-lite"/>
    </source>
</evidence>
<dbReference type="AlphaFoldDB" id="A0A4Y2QHR8"/>
<feature type="region of interest" description="Disordered" evidence="1">
    <location>
        <begin position="70"/>
        <end position="186"/>
    </location>
</feature>
<gene>
    <name evidence="2" type="ORF">AVEN_228708_1</name>
</gene>
<dbReference type="Proteomes" id="UP000499080">
    <property type="component" value="Unassembled WGS sequence"/>
</dbReference>
<proteinExistence type="predicted"/>
<feature type="compositionally biased region" description="Basic and acidic residues" evidence="1">
    <location>
        <begin position="114"/>
        <end position="124"/>
    </location>
</feature>
<dbReference type="EMBL" id="BGPR01013921">
    <property type="protein sequence ID" value="GBN62841.1"/>
    <property type="molecule type" value="Genomic_DNA"/>
</dbReference>
<reference evidence="2 3" key="1">
    <citation type="journal article" date="2019" name="Sci. Rep.">
        <title>Orb-weaving spider Araneus ventricosus genome elucidates the spidroin gene catalogue.</title>
        <authorList>
            <person name="Kono N."/>
            <person name="Nakamura H."/>
            <person name="Ohtoshi R."/>
            <person name="Moran D.A.P."/>
            <person name="Shinohara A."/>
            <person name="Yoshida Y."/>
            <person name="Fujiwara M."/>
            <person name="Mori M."/>
            <person name="Tomita M."/>
            <person name="Arakawa K."/>
        </authorList>
    </citation>
    <scope>NUCLEOTIDE SEQUENCE [LARGE SCALE GENOMIC DNA]</scope>
</reference>
<name>A0A4Y2QHR8_ARAVE</name>
<keyword evidence="3" id="KW-1185">Reference proteome</keyword>
<evidence type="ECO:0000313" key="2">
    <source>
        <dbReference type="EMBL" id="GBN62841.1"/>
    </source>
</evidence>